<dbReference type="NCBIfam" id="TIGR01944">
    <property type="entry name" value="rnfB"/>
    <property type="match status" value="1"/>
</dbReference>
<dbReference type="Pfam" id="PF04060">
    <property type="entry name" value="FeS"/>
    <property type="match status" value="1"/>
</dbReference>
<comment type="caution">
    <text evidence="12">Lacks conserved residue(s) required for the propagation of feature annotation.</text>
</comment>
<feature type="binding site" evidence="12 13">
    <location>
        <position position="46"/>
    </location>
    <ligand>
        <name>[4Fe-4S] cluster</name>
        <dbReference type="ChEBI" id="CHEBI:49883"/>
        <label>1</label>
    </ligand>
</feature>
<feature type="binding site" evidence="12 13">
    <location>
        <position position="149"/>
    </location>
    <ligand>
        <name>[4Fe-4S] cluster</name>
        <dbReference type="ChEBI" id="CHEBI:49883"/>
        <label>3</label>
    </ligand>
</feature>
<keyword evidence="3 12" id="KW-0004">4Fe-4S</keyword>
<dbReference type="AlphaFoldDB" id="A0A4P9K5N1"/>
<dbReference type="GO" id="GO:0051539">
    <property type="term" value="F:4 iron, 4 sulfur cluster binding"/>
    <property type="evidence" value="ECO:0007669"/>
    <property type="project" value="UniProtKB-UniRule"/>
</dbReference>
<name>A0A4P9K5N1_9GAMM</name>
<keyword evidence="6 12" id="KW-0677">Repeat</keyword>
<comment type="function">
    <text evidence="12">Part of a membrane-bound complex that couples electron transfer with translocation of ions across the membrane.</text>
</comment>
<evidence type="ECO:0000256" key="11">
    <source>
        <dbReference type="ARBA" id="ARBA00023136"/>
    </source>
</evidence>
<feature type="binding site" evidence="12 13">
    <location>
        <position position="146"/>
    </location>
    <ligand>
        <name>[4Fe-4S] cluster</name>
        <dbReference type="ChEBI" id="CHEBI:49883"/>
        <label>3</label>
    </ligand>
</feature>
<protein>
    <recommendedName>
        <fullName evidence="12">Ion-translocating oxidoreductase complex subunit B</fullName>
        <ecNumber evidence="12">7.-.-.-</ecNumber>
    </recommendedName>
    <alternativeName>
        <fullName evidence="12">Rnf electron transport complex subunit B</fullName>
    </alternativeName>
</protein>
<organism evidence="16 17">
    <name type="scientific">Thiomicrorhabdus sediminis</name>
    <dbReference type="NCBI Taxonomy" id="2580412"/>
    <lineage>
        <taxon>Bacteria</taxon>
        <taxon>Pseudomonadati</taxon>
        <taxon>Pseudomonadota</taxon>
        <taxon>Gammaproteobacteria</taxon>
        <taxon>Thiotrichales</taxon>
        <taxon>Piscirickettsiaceae</taxon>
        <taxon>Thiomicrorhabdus</taxon>
    </lineage>
</organism>
<evidence type="ECO:0000256" key="12">
    <source>
        <dbReference type="HAMAP-Rule" id="MF_00463"/>
    </source>
</evidence>
<dbReference type="Pfam" id="PF14697">
    <property type="entry name" value="Fer4_21"/>
    <property type="match status" value="1"/>
</dbReference>
<feature type="binding site" evidence="12 13">
    <location>
        <position position="123"/>
    </location>
    <ligand>
        <name>[4Fe-4S] cluster</name>
        <dbReference type="ChEBI" id="CHEBI:49883"/>
        <label>3</label>
    </ligand>
</feature>
<feature type="domain" description="4Fe-4S ferredoxin-type" evidence="14">
    <location>
        <begin position="104"/>
        <end position="133"/>
    </location>
</feature>
<dbReference type="InterPro" id="IPR017896">
    <property type="entry name" value="4Fe4S_Fe-S-bd"/>
</dbReference>
<dbReference type="PROSITE" id="PS51656">
    <property type="entry name" value="4FE4S"/>
    <property type="match status" value="1"/>
</dbReference>
<dbReference type="Proteomes" id="UP000304864">
    <property type="component" value="Chromosome"/>
</dbReference>
<evidence type="ECO:0000256" key="9">
    <source>
        <dbReference type="ARBA" id="ARBA00023004"/>
    </source>
</evidence>
<evidence type="ECO:0000256" key="1">
    <source>
        <dbReference type="ARBA" id="ARBA00022448"/>
    </source>
</evidence>
<evidence type="ECO:0000256" key="5">
    <source>
        <dbReference type="ARBA" id="ARBA00022723"/>
    </source>
</evidence>
<dbReference type="Gene3D" id="1.10.15.40">
    <property type="entry name" value="Electron transport complex subunit B, putative Fe-S cluster"/>
    <property type="match status" value="1"/>
</dbReference>
<feature type="binding site" evidence="12 13">
    <location>
        <position position="116"/>
    </location>
    <ligand>
        <name>[4Fe-4S] cluster</name>
        <dbReference type="ChEBI" id="CHEBI:49883"/>
        <label>2</label>
    </ligand>
</feature>
<accession>A0A4P9K5N1</accession>
<keyword evidence="2 12" id="KW-1003">Cell membrane</keyword>
<feature type="binding site" evidence="12 13">
    <location>
        <position position="71"/>
    </location>
    <ligand>
        <name>[4Fe-4S] cluster</name>
        <dbReference type="ChEBI" id="CHEBI:49883"/>
        <label>1</label>
    </ligand>
</feature>
<keyword evidence="1 12" id="KW-0813">Transport</keyword>
<proteinExistence type="inferred from homology"/>
<evidence type="ECO:0000259" key="15">
    <source>
        <dbReference type="PROSITE" id="PS51656"/>
    </source>
</evidence>
<dbReference type="RefSeq" id="WP_138564999.1">
    <property type="nucleotide sequence ID" value="NZ_CP040602.1"/>
</dbReference>
<evidence type="ECO:0000256" key="3">
    <source>
        <dbReference type="ARBA" id="ARBA00022485"/>
    </source>
</evidence>
<evidence type="ECO:0000256" key="4">
    <source>
        <dbReference type="ARBA" id="ARBA00022519"/>
    </source>
</evidence>
<dbReference type="InterPro" id="IPR017900">
    <property type="entry name" value="4Fe4S_Fe_S_CS"/>
</dbReference>
<dbReference type="KEGG" id="thig:FE785_06620"/>
<keyword evidence="10 12" id="KW-0411">Iron-sulfur</keyword>
<evidence type="ECO:0000313" key="16">
    <source>
        <dbReference type="EMBL" id="QCU90324.1"/>
    </source>
</evidence>
<dbReference type="NCBIfam" id="NF003475">
    <property type="entry name" value="PRK05113.1"/>
    <property type="match status" value="1"/>
</dbReference>
<reference evidence="16 17" key="1">
    <citation type="submission" date="2019-05" db="EMBL/GenBank/DDBJ databases">
        <title>Thiomicrorhabdus sediminis sp. nov, a novel sulfur-oxidizing bacterium isolated from coastal sediment.</title>
        <authorList>
            <person name="Liu X."/>
        </authorList>
    </citation>
    <scope>NUCLEOTIDE SEQUENCE [LARGE SCALE GENOMIC DNA]</scope>
    <source>
        <strain evidence="16 17">G1</strain>
    </source>
</reference>
<comment type="subunit">
    <text evidence="12">The complex is composed of six subunits: RnfA, RnfB, RnfC, RnfD, RnfE and RnfG.</text>
</comment>
<dbReference type="PROSITE" id="PS51379">
    <property type="entry name" value="4FE4S_FER_2"/>
    <property type="match status" value="2"/>
</dbReference>
<dbReference type="Gene3D" id="3.30.70.20">
    <property type="match status" value="1"/>
</dbReference>
<dbReference type="InterPro" id="IPR050294">
    <property type="entry name" value="RnfB_subfamily"/>
</dbReference>
<evidence type="ECO:0000256" key="10">
    <source>
        <dbReference type="ARBA" id="ARBA00023014"/>
    </source>
</evidence>
<keyword evidence="5 12" id="KW-0479">Metal-binding</keyword>
<evidence type="ECO:0000256" key="6">
    <source>
        <dbReference type="ARBA" id="ARBA00022737"/>
    </source>
</evidence>
<feature type="binding site" evidence="12 13">
    <location>
        <position position="113"/>
    </location>
    <ligand>
        <name>[4Fe-4S] cluster</name>
        <dbReference type="ChEBI" id="CHEBI:49883"/>
        <label>2</label>
    </ligand>
</feature>
<dbReference type="GO" id="GO:0005886">
    <property type="term" value="C:plasma membrane"/>
    <property type="evidence" value="ECO:0007669"/>
    <property type="project" value="UniProtKB-SubCell"/>
</dbReference>
<evidence type="ECO:0000256" key="2">
    <source>
        <dbReference type="ARBA" id="ARBA00022475"/>
    </source>
</evidence>
<keyword evidence="4 12" id="KW-0997">Cell inner membrane</keyword>
<evidence type="ECO:0000256" key="8">
    <source>
        <dbReference type="ARBA" id="ARBA00022982"/>
    </source>
</evidence>
<evidence type="ECO:0000313" key="17">
    <source>
        <dbReference type="Proteomes" id="UP000304864"/>
    </source>
</evidence>
<keyword evidence="17" id="KW-1185">Reference proteome</keyword>
<evidence type="ECO:0000259" key="14">
    <source>
        <dbReference type="PROSITE" id="PS51379"/>
    </source>
</evidence>
<keyword evidence="7 12" id="KW-1278">Translocase</keyword>
<dbReference type="GO" id="GO:0009055">
    <property type="term" value="F:electron transfer activity"/>
    <property type="evidence" value="ECO:0007669"/>
    <property type="project" value="InterPro"/>
</dbReference>
<comment type="cofactor">
    <cofactor evidence="12 13">
        <name>[4Fe-4S] cluster</name>
        <dbReference type="ChEBI" id="CHEBI:49883"/>
    </cofactor>
    <text evidence="12 13">Binds 3 [4Fe-4S] clusters.</text>
</comment>
<comment type="subcellular location">
    <subcellularLocation>
        <location evidence="12">Cell inner membrane</location>
    </subcellularLocation>
</comment>
<feature type="region of interest" description="Hydrophobic" evidence="12">
    <location>
        <begin position="1"/>
        <end position="23"/>
    </location>
</feature>
<feature type="binding site" evidence="12 13">
    <location>
        <position position="119"/>
    </location>
    <ligand>
        <name>[4Fe-4S] cluster</name>
        <dbReference type="ChEBI" id="CHEBI:49883"/>
        <label>2</label>
    </ligand>
</feature>
<comment type="similarity">
    <text evidence="12">Belongs to the 4Fe4S bacterial-type ferredoxin family. RnfB subfamily.</text>
</comment>
<dbReference type="InterPro" id="IPR007202">
    <property type="entry name" value="4Fe-4S_dom"/>
</dbReference>
<dbReference type="PANTHER" id="PTHR42859:SF3">
    <property type="entry name" value="ION-TRANSLOCATING OXIDOREDUCTASE COMPLEX SUBUNIT B"/>
    <property type="match status" value="1"/>
</dbReference>
<dbReference type="SUPFAM" id="SSF54862">
    <property type="entry name" value="4Fe-4S ferredoxins"/>
    <property type="match status" value="1"/>
</dbReference>
<keyword evidence="9 12" id="KW-0408">Iron</keyword>
<gene>
    <name evidence="16" type="primary">rsxB</name>
    <name evidence="12" type="synonym">rnfB</name>
    <name evidence="16" type="ORF">FE785_06620</name>
</gene>
<dbReference type="EMBL" id="CP040602">
    <property type="protein sequence ID" value="QCU90324.1"/>
    <property type="molecule type" value="Genomic_DNA"/>
</dbReference>
<sequence>MFEALIIFISLALLFGLLLGYASVRFKIEGNPQAEQIDKILPQTQCGQCGYPGCKPYANALAEGETEVNLCIPGGTEVMLQIAEITGMDPKPMENTEGDHKVKETAYIDEDICIGCVLCIKACPVDAIVGATKLMHTVIQKECTGCELCIPVCPVDCIEMLPAQVSTQNWQWPQPQTLGAASAEKTLSEIYLQDANDNADSSDKKPGASL</sequence>
<dbReference type="GO" id="GO:0022900">
    <property type="term" value="P:electron transport chain"/>
    <property type="evidence" value="ECO:0007669"/>
    <property type="project" value="UniProtKB-UniRule"/>
</dbReference>
<dbReference type="PROSITE" id="PS00198">
    <property type="entry name" value="4FE4S_FER_1"/>
    <property type="match status" value="2"/>
</dbReference>
<dbReference type="GO" id="GO:0046872">
    <property type="term" value="F:metal ion binding"/>
    <property type="evidence" value="ECO:0007669"/>
    <property type="project" value="UniProtKB-KW"/>
</dbReference>
<dbReference type="InterPro" id="IPR016463">
    <property type="entry name" value="RnfB/RsxB_Proteobac"/>
</dbReference>
<feature type="domain" description="4Fe-4S ferredoxin-type" evidence="14">
    <location>
        <begin position="134"/>
        <end position="163"/>
    </location>
</feature>
<keyword evidence="8 12" id="KW-0249">Electron transport</keyword>
<feature type="binding site" evidence="12 13">
    <location>
        <position position="143"/>
    </location>
    <ligand>
        <name>[4Fe-4S] cluster</name>
        <dbReference type="ChEBI" id="CHEBI:49883"/>
        <label>3</label>
    </ligand>
</feature>
<dbReference type="InterPro" id="IPR010207">
    <property type="entry name" value="Elect_transpt_cplx_RnfB/RsxB"/>
</dbReference>
<dbReference type="OrthoDB" id="9789936at2"/>
<feature type="domain" description="4Fe-4S" evidence="15">
    <location>
        <begin position="29"/>
        <end position="88"/>
    </location>
</feature>
<evidence type="ECO:0000256" key="7">
    <source>
        <dbReference type="ARBA" id="ARBA00022967"/>
    </source>
</evidence>
<feature type="binding site" evidence="12 13">
    <location>
        <position position="153"/>
    </location>
    <ligand>
        <name>[4Fe-4S] cluster</name>
        <dbReference type="ChEBI" id="CHEBI:49883"/>
        <label>2</label>
    </ligand>
</feature>
<dbReference type="EC" id="7.-.-.-" evidence="12"/>
<dbReference type="PANTHER" id="PTHR42859">
    <property type="entry name" value="OXIDOREDUCTASE"/>
    <property type="match status" value="1"/>
</dbReference>
<dbReference type="HAMAP" id="MF_00463">
    <property type="entry name" value="RsxB_RnfB"/>
    <property type="match status" value="1"/>
</dbReference>
<feature type="binding site" evidence="12 13">
    <location>
        <position position="54"/>
    </location>
    <ligand>
        <name>[4Fe-4S] cluster</name>
        <dbReference type="ChEBI" id="CHEBI:49883"/>
        <label>1</label>
    </ligand>
</feature>
<keyword evidence="11 12" id="KW-0472">Membrane</keyword>
<dbReference type="PIRSF" id="PIRSF005784">
    <property type="entry name" value="Elect_transpt_RnfB"/>
    <property type="match status" value="1"/>
</dbReference>
<feature type="binding site" evidence="12 13">
    <location>
        <position position="49"/>
    </location>
    <ligand>
        <name>[4Fe-4S] cluster</name>
        <dbReference type="ChEBI" id="CHEBI:49883"/>
        <label>1</label>
    </ligand>
</feature>
<evidence type="ECO:0000256" key="13">
    <source>
        <dbReference type="PIRSR" id="PIRSR005784-1"/>
    </source>
</evidence>